<dbReference type="PROSITE" id="PS00216">
    <property type="entry name" value="SUGAR_TRANSPORT_1"/>
    <property type="match status" value="1"/>
</dbReference>
<keyword evidence="11" id="KW-1185">Reference proteome</keyword>
<dbReference type="Proteomes" id="UP000672602">
    <property type="component" value="Unassembled WGS sequence"/>
</dbReference>
<dbReference type="SUPFAM" id="SSF103473">
    <property type="entry name" value="MFS general substrate transporter"/>
    <property type="match status" value="1"/>
</dbReference>
<feature type="transmembrane region" description="Helical" evidence="8">
    <location>
        <begin position="160"/>
        <end position="179"/>
    </location>
</feature>
<keyword evidence="7 8" id="KW-0472">Membrane</keyword>
<evidence type="ECO:0000256" key="6">
    <source>
        <dbReference type="ARBA" id="ARBA00022989"/>
    </source>
</evidence>
<dbReference type="CDD" id="cd17320">
    <property type="entry name" value="MFS_MdfA_MDR_like"/>
    <property type="match status" value="1"/>
</dbReference>
<dbReference type="GO" id="GO:0005886">
    <property type="term" value="C:plasma membrane"/>
    <property type="evidence" value="ECO:0007669"/>
    <property type="project" value="UniProtKB-SubCell"/>
</dbReference>
<dbReference type="Pfam" id="PF07690">
    <property type="entry name" value="MFS_1"/>
    <property type="match status" value="1"/>
</dbReference>
<feature type="domain" description="Major facilitator superfamily (MFS) profile" evidence="9">
    <location>
        <begin position="35"/>
        <end position="418"/>
    </location>
</feature>
<feature type="transmembrane region" description="Helical" evidence="8">
    <location>
        <begin position="127"/>
        <end position="148"/>
    </location>
</feature>
<comment type="caution">
    <text evidence="10">The sequence shown here is derived from an EMBL/GenBank/DDBJ whole genome shotgun (WGS) entry which is preliminary data.</text>
</comment>
<dbReference type="GO" id="GO:0042910">
    <property type="term" value="F:xenobiotic transmembrane transporter activity"/>
    <property type="evidence" value="ECO:0007669"/>
    <property type="project" value="InterPro"/>
</dbReference>
<keyword evidence="3 8" id="KW-0813">Transport</keyword>
<feature type="transmembrane region" description="Helical" evidence="8">
    <location>
        <begin position="332"/>
        <end position="352"/>
    </location>
</feature>
<keyword evidence="5 8" id="KW-0812">Transmembrane</keyword>
<evidence type="ECO:0000256" key="3">
    <source>
        <dbReference type="ARBA" id="ARBA00022448"/>
    </source>
</evidence>
<evidence type="ECO:0000313" key="11">
    <source>
        <dbReference type="Proteomes" id="UP000672602"/>
    </source>
</evidence>
<sequence>MALGVDRPRVLAYSKLMPEKPSPANRHAPLSFGGFVALVAALMALNALAIDIMLPGFPNIERSFHLSDPNYAQTVISAYLIGFGLGQLAMGVLSDRYGRRPVLLAGLVIYGAAAFFCAISPSMEALLIGRFVQGLGSAAPRVVAVAVVRDCYGGRQMARVMSLVFMVFMAVPVVAPSLGQGVLLFANWHMIFVLLFVYAVIVFWICLRRLPETLNPEYRRPIEVAPVLEALGSIFGARQTVGYMLSAGTFLAALFGFINSAQQVLAEVLGLGQWFPLVFAVVASGIALASFVNSALVERFGMRIMGHGAVIMFLVFSVVMLVLAHLDLLSAYVFLPLLGCTMPLVGLIFANFNSIAMEPQQHVAGIASSIIGAVTILVGAGGGFLVGQAFDGTILPLATGFSGFAALSLVILFITERGKLCQPTPEHEKEARS</sequence>
<name>A0A8J7V3A8_9PROT</name>
<feature type="transmembrane region" description="Helical" evidence="8">
    <location>
        <begin position="241"/>
        <end position="261"/>
    </location>
</feature>
<evidence type="ECO:0000256" key="7">
    <source>
        <dbReference type="ARBA" id="ARBA00023136"/>
    </source>
</evidence>
<dbReference type="InterPro" id="IPR004812">
    <property type="entry name" value="Efflux_drug-R_Bcr/CmlA"/>
</dbReference>
<dbReference type="AlphaFoldDB" id="A0A8J7V3A8"/>
<accession>A0A8J7V3A8</accession>
<comment type="subcellular location">
    <subcellularLocation>
        <location evidence="8">Cell inner membrane</location>
        <topology evidence="8">Multi-pass membrane protein</topology>
    </subcellularLocation>
    <subcellularLocation>
        <location evidence="1">Cell membrane</location>
        <topology evidence="1">Multi-pass membrane protein</topology>
    </subcellularLocation>
</comment>
<feature type="transmembrane region" description="Helical" evidence="8">
    <location>
        <begin position="304"/>
        <end position="326"/>
    </location>
</feature>
<feature type="transmembrane region" description="Helical" evidence="8">
    <location>
        <begin position="70"/>
        <end position="90"/>
    </location>
</feature>
<evidence type="ECO:0000256" key="1">
    <source>
        <dbReference type="ARBA" id="ARBA00004651"/>
    </source>
</evidence>
<evidence type="ECO:0000313" key="10">
    <source>
        <dbReference type="EMBL" id="MBP5857757.1"/>
    </source>
</evidence>
<dbReference type="InterPro" id="IPR011701">
    <property type="entry name" value="MFS"/>
</dbReference>
<evidence type="ECO:0000256" key="5">
    <source>
        <dbReference type="ARBA" id="ARBA00022692"/>
    </source>
</evidence>
<feature type="transmembrane region" description="Helical" evidence="8">
    <location>
        <begin position="30"/>
        <end position="50"/>
    </location>
</feature>
<evidence type="ECO:0000256" key="8">
    <source>
        <dbReference type="RuleBase" id="RU365088"/>
    </source>
</evidence>
<evidence type="ECO:0000256" key="2">
    <source>
        <dbReference type="ARBA" id="ARBA00006236"/>
    </source>
</evidence>
<dbReference type="GO" id="GO:1990961">
    <property type="term" value="P:xenobiotic detoxification by transmembrane export across the plasma membrane"/>
    <property type="evidence" value="ECO:0007669"/>
    <property type="project" value="InterPro"/>
</dbReference>
<dbReference type="PANTHER" id="PTHR23502:SF132">
    <property type="entry name" value="POLYAMINE TRANSPORTER 2-RELATED"/>
    <property type="match status" value="1"/>
</dbReference>
<proteinExistence type="inferred from homology"/>
<comment type="similarity">
    <text evidence="2 8">Belongs to the major facilitator superfamily. Bcr/CmlA family.</text>
</comment>
<feature type="transmembrane region" description="Helical" evidence="8">
    <location>
        <begin position="102"/>
        <end position="121"/>
    </location>
</feature>
<keyword evidence="6 8" id="KW-1133">Transmembrane helix</keyword>
<dbReference type="PROSITE" id="PS50850">
    <property type="entry name" value="MFS"/>
    <property type="match status" value="1"/>
</dbReference>
<feature type="transmembrane region" description="Helical" evidence="8">
    <location>
        <begin position="364"/>
        <end position="387"/>
    </location>
</feature>
<keyword evidence="8" id="KW-0997">Cell inner membrane</keyword>
<feature type="transmembrane region" description="Helical" evidence="8">
    <location>
        <begin position="273"/>
        <end position="292"/>
    </location>
</feature>
<evidence type="ECO:0000259" key="9">
    <source>
        <dbReference type="PROSITE" id="PS50850"/>
    </source>
</evidence>
<reference evidence="10" key="1">
    <citation type="submission" date="2021-04" db="EMBL/GenBank/DDBJ databases">
        <authorList>
            <person name="Zhang D.-C."/>
        </authorList>
    </citation>
    <scope>NUCLEOTIDE SEQUENCE</scope>
    <source>
        <strain evidence="10">CGMCC 1.15697</strain>
    </source>
</reference>
<evidence type="ECO:0000256" key="4">
    <source>
        <dbReference type="ARBA" id="ARBA00022475"/>
    </source>
</evidence>
<dbReference type="Gene3D" id="1.20.1720.10">
    <property type="entry name" value="Multidrug resistance protein D"/>
    <property type="match status" value="1"/>
</dbReference>
<dbReference type="EMBL" id="JAGMWN010000005">
    <property type="protein sequence ID" value="MBP5857757.1"/>
    <property type="molecule type" value="Genomic_DNA"/>
</dbReference>
<dbReference type="InterPro" id="IPR005829">
    <property type="entry name" value="Sugar_transporter_CS"/>
</dbReference>
<organism evidence="10 11">
    <name type="scientific">Marivibrio halodurans</name>
    <dbReference type="NCBI Taxonomy" id="2039722"/>
    <lineage>
        <taxon>Bacteria</taxon>
        <taxon>Pseudomonadati</taxon>
        <taxon>Pseudomonadota</taxon>
        <taxon>Alphaproteobacteria</taxon>
        <taxon>Rhodospirillales</taxon>
        <taxon>Rhodospirillaceae</taxon>
        <taxon>Marivibrio</taxon>
    </lineage>
</organism>
<gene>
    <name evidence="10" type="ORF">KAJ83_12120</name>
</gene>
<feature type="transmembrane region" description="Helical" evidence="8">
    <location>
        <begin position="185"/>
        <end position="207"/>
    </location>
</feature>
<keyword evidence="4" id="KW-1003">Cell membrane</keyword>
<dbReference type="PANTHER" id="PTHR23502">
    <property type="entry name" value="MAJOR FACILITATOR SUPERFAMILY"/>
    <property type="match status" value="1"/>
</dbReference>
<protein>
    <recommendedName>
        <fullName evidence="8">Bcr/CflA family efflux transporter</fullName>
    </recommendedName>
</protein>
<dbReference type="NCBIfam" id="TIGR00710">
    <property type="entry name" value="efflux_Bcr_CflA"/>
    <property type="match status" value="1"/>
</dbReference>
<dbReference type="InterPro" id="IPR036259">
    <property type="entry name" value="MFS_trans_sf"/>
</dbReference>
<dbReference type="InterPro" id="IPR020846">
    <property type="entry name" value="MFS_dom"/>
</dbReference>
<dbReference type="RefSeq" id="WP_210682336.1">
    <property type="nucleotide sequence ID" value="NZ_JAGMWN010000005.1"/>
</dbReference>
<feature type="transmembrane region" description="Helical" evidence="8">
    <location>
        <begin position="393"/>
        <end position="414"/>
    </location>
</feature>